<evidence type="ECO:0000256" key="2">
    <source>
        <dbReference type="ARBA" id="ARBA00010916"/>
    </source>
</evidence>
<dbReference type="InterPro" id="IPR015418">
    <property type="entry name" value="Eaf6"/>
</dbReference>
<feature type="compositionally biased region" description="Polar residues" evidence="10">
    <location>
        <begin position="145"/>
        <end position="172"/>
    </location>
</feature>
<evidence type="ECO:0000256" key="3">
    <source>
        <dbReference type="ARBA" id="ARBA00019141"/>
    </source>
</evidence>
<name>A0ABQ8SXQ3_PERAM</name>
<comment type="subcellular location">
    <subcellularLocation>
        <location evidence="1">Nucleus</location>
    </subcellularLocation>
</comment>
<dbReference type="Pfam" id="PF09340">
    <property type="entry name" value="NuA4"/>
    <property type="match status" value="1"/>
</dbReference>
<evidence type="ECO:0000313" key="11">
    <source>
        <dbReference type="EMBL" id="KAJ4439000.1"/>
    </source>
</evidence>
<protein>
    <recommendedName>
        <fullName evidence="3">Chromatin modification-related protein MEAF6</fullName>
    </recommendedName>
</protein>
<keyword evidence="4" id="KW-0156">Chromatin regulator</keyword>
<dbReference type="EMBL" id="JAJSOF020000019">
    <property type="protein sequence ID" value="KAJ4439000.1"/>
    <property type="molecule type" value="Genomic_DNA"/>
</dbReference>
<evidence type="ECO:0000256" key="1">
    <source>
        <dbReference type="ARBA" id="ARBA00004123"/>
    </source>
</evidence>
<feature type="compositionally biased region" description="Basic residues" evidence="10">
    <location>
        <begin position="192"/>
        <end position="208"/>
    </location>
</feature>
<accession>A0ABQ8SXQ3</accession>
<organism evidence="11 12">
    <name type="scientific">Periplaneta americana</name>
    <name type="common">American cockroach</name>
    <name type="synonym">Blatta americana</name>
    <dbReference type="NCBI Taxonomy" id="6978"/>
    <lineage>
        <taxon>Eukaryota</taxon>
        <taxon>Metazoa</taxon>
        <taxon>Ecdysozoa</taxon>
        <taxon>Arthropoda</taxon>
        <taxon>Hexapoda</taxon>
        <taxon>Insecta</taxon>
        <taxon>Pterygota</taxon>
        <taxon>Neoptera</taxon>
        <taxon>Polyneoptera</taxon>
        <taxon>Dictyoptera</taxon>
        <taxon>Blattodea</taxon>
        <taxon>Blattoidea</taxon>
        <taxon>Blattidae</taxon>
        <taxon>Blattinae</taxon>
        <taxon>Periplaneta</taxon>
    </lineage>
</organism>
<comment type="similarity">
    <text evidence="2 9">Belongs to the EAF6 family.</text>
</comment>
<evidence type="ECO:0000256" key="9">
    <source>
        <dbReference type="RuleBase" id="RU368022"/>
    </source>
</evidence>
<feature type="compositionally biased region" description="Polar residues" evidence="10">
    <location>
        <begin position="125"/>
        <end position="137"/>
    </location>
</feature>
<evidence type="ECO:0000256" key="4">
    <source>
        <dbReference type="ARBA" id="ARBA00022853"/>
    </source>
</evidence>
<keyword evidence="6" id="KW-0175">Coiled coil</keyword>
<evidence type="ECO:0000256" key="7">
    <source>
        <dbReference type="ARBA" id="ARBA00023163"/>
    </source>
</evidence>
<feature type="region of interest" description="Disordered" evidence="10">
    <location>
        <begin position="112"/>
        <end position="208"/>
    </location>
</feature>
<keyword evidence="7 9" id="KW-0804">Transcription</keyword>
<sequence length="208" mass="23029">MKELKMASKNITTVDTRAELAELVKRKAEIAVWLDTVTQDTLANLERQIYAFEGSYLEDTQLYGNIIRGWDRYLASNKNTNSKADKRNRKFKEAERLFSKSSITSMAAVSGLVDQTQDKERNSETESQTGNSGSEDNNTGKESGKNNITTVHHHATNGSNNPNTGPALNGSASLDRPATPTKETASKESKTVHRSGTKKNTNKKARHR</sequence>
<evidence type="ECO:0000256" key="5">
    <source>
        <dbReference type="ARBA" id="ARBA00023015"/>
    </source>
</evidence>
<evidence type="ECO:0000256" key="8">
    <source>
        <dbReference type="ARBA" id="ARBA00023242"/>
    </source>
</evidence>
<reference evidence="11 12" key="1">
    <citation type="journal article" date="2022" name="Allergy">
        <title>Genome assembly and annotation of Periplaneta americana reveal a comprehensive cockroach allergen profile.</title>
        <authorList>
            <person name="Wang L."/>
            <person name="Xiong Q."/>
            <person name="Saelim N."/>
            <person name="Wang L."/>
            <person name="Nong W."/>
            <person name="Wan A.T."/>
            <person name="Shi M."/>
            <person name="Liu X."/>
            <person name="Cao Q."/>
            <person name="Hui J.H.L."/>
            <person name="Sookrung N."/>
            <person name="Leung T.F."/>
            <person name="Tungtrongchitr A."/>
            <person name="Tsui S.K.W."/>
        </authorList>
    </citation>
    <scope>NUCLEOTIDE SEQUENCE [LARGE SCALE GENOMIC DNA]</scope>
    <source>
        <strain evidence="11">PWHHKU_190912</strain>
    </source>
</reference>
<keyword evidence="5 9" id="KW-0805">Transcription regulation</keyword>
<comment type="caution">
    <text evidence="11">The sequence shown here is derived from an EMBL/GenBank/DDBJ whole genome shotgun (WGS) entry which is preliminary data.</text>
</comment>
<evidence type="ECO:0000313" key="12">
    <source>
        <dbReference type="Proteomes" id="UP001148838"/>
    </source>
</evidence>
<keyword evidence="12" id="KW-1185">Reference proteome</keyword>
<keyword evidence="8" id="KW-0539">Nucleus</keyword>
<gene>
    <name evidence="11" type="ORF">ANN_14955</name>
</gene>
<proteinExistence type="inferred from homology"/>
<dbReference type="Proteomes" id="UP001148838">
    <property type="component" value="Unassembled WGS sequence"/>
</dbReference>
<evidence type="ECO:0000256" key="10">
    <source>
        <dbReference type="SAM" id="MobiDB-lite"/>
    </source>
</evidence>
<dbReference type="PANTHER" id="PTHR13476">
    <property type="entry name" value="CHROMATIN MODIFICATION-RELATED PROTEIN MEAF6"/>
    <property type="match status" value="1"/>
</dbReference>
<evidence type="ECO:0000256" key="6">
    <source>
        <dbReference type="ARBA" id="ARBA00023054"/>
    </source>
</evidence>